<gene>
    <name evidence="1" type="ORF">CLOSTHATH_03303</name>
</gene>
<accession>D3AI63</accession>
<dbReference type="EMBL" id="ACIO01000264">
    <property type="protein sequence ID" value="EFC98494.1"/>
    <property type="molecule type" value="Genomic_DNA"/>
</dbReference>
<name>D3AI63_9FIRM</name>
<dbReference type="HOGENOM" id="CLU_3153697_0_0_9"/>
<dbReference type="Proteomes" id="UP000004968">
    <property type="component" value="Unassembled WGS sequence"/>
</dbReference>
<proteinExistence type="predicted"/>
<protein>
    <submittedName>
        <fullName evidence="1">Uncharacterized protein</fullName>
    </submittedName>
</protein>
<reference evidence="1 2" key="1">
    <citation type="submission" date="2010-01" db="EMBL/GenBank/DDBJ databases">
        <authorList>
            <person name="Weinstock G."/>
            <person name="Sodergren E."/>
            <person name="Clifton S."/>
            <person name="Fulton L."/>
            <person name="Fulton B."/>
            <person name="Courtney L."/>
            <person name="Fronick C."/>
            <person name="Harrison M."/>
            <person name="Strong C."/>
            <person name="Farmer C."/>
            <person name="Delahaunty K."/>
            <person name="Markovic C."/>
            <person name="Hall O."/>
            <person name="Minx P."/>
            <person name="Tomlinson C."/>
            <person name="Mitreva M."/>
            <person name="Nelson J."/>
            <person name="Hou S."/>
            <person name="Wollam A."/>
            <person name="Pepin K.H."/>
            <person name="Johnson M."/>
            <person name="Bhonagiri V."/>
            <person name="Nash W.E."/>
            <person name="Warren W."/>
            <person name="Chinwalla A."/>
            <person name="Mardis E.R."/>
            <person name="Wilson R.K."/>
        </authorList>
    </citation>
    <scope>NUCLEOTIDE SEQUENCE [LARGE SCALE GENOMIC DNA]</scope>
    <source>
        <strain evidence="1 2">DSM 13479</strain>
    </source>
</reference>
<comment type="caution">
    <text evidence="1">The sequence shown here is derived from an EMBL/GenBank/DDBJ whole genome shotgun (WGS) entry which is preliminary data.</text>
</comment>
<sequence>MYKVNFKSEPFSLIWRKGLTFHCKNRCFRCKYLYCVSLFSFPSFCKVI</sequence>
<dbReference type="AlphaFoldDB" id="D3AI63"/>
<evidence type="ECO:0000313" key="2">
    <source>
        <dbReference type="Proteomes" id="UP000004968"/>
    </source>
</evidence>
<evidence type="ECO:0000313" key="1">
    <source>
        <dbReference type="EMBL" id="EFC98494.1"/>
    </source>
</evidence>
<organism evidence="1 2">
    <name type="scientific">Hungatella hathewayi DSM 13479</name>
    <dbReference type="NCBI Taxonomy" id="566550"/>
    <lineage>
        <taxon>Bacteria</taxon>
        <taxon>Bacillati</taxon>
        <taxon>Bacillota</taxon>
        <taxon>Clostridia</taxon>
        <taxon>Lachnospirales</taxon>
        <taxon>Lachnospiraceae</taxon>
        <taxon>Hungatella</taxon>
    </lineage>
</organism>